<dbReference type="InterPro" id="IPR055125">
    <property type="entry name" value="Wiz_C_Znf"/>
</dbReference>
<feature type="region of interest" description="Disordered" evidence="7">
    <location>
        <begin position="317"/>
        <end position="440"/>
    </location>
</feature>
<sequence length="787" mass="84499">MDSQANPGPVVCEVCGAYFETRRGLSSHARLHLRQLGVTVSENSGAPIELLYQLIQEKDSPLPDLKQDAAAPVPPPPKKTSQQEPKTPAPQEDAQTSSKTAAKVVTTQGSPSKLKEAGASFFPSCPSSSRAAEGSSSSLSDQKTIAKPLWAPLETDAPITLASETNNEIHVCQLCGCWYETRKGLSSHARAHLRQIGIRESDIQGGPIEFLYKIMKEQDFEPIGSVRQEEPAPSSPSKSSSKRPSDFTSPPASPASKRGKTSQPFSCVLCGEKFENRKGLGSHARSHLKHMGVNDLVGKSSAVEAVQELVSSGVLEPMHLPKASSTAGSSAAPSPAPPSPAVPAPSPAASQSRTSFTPTGLSPSPSTSSHSPQPTVNRAPKAKKGFRLAVDPLLRKPKPEPVEAEISVHPKPSSVDSGSFMQKSPTAAGSTKPTDSDLQSPPTVLCDFCGQLFDTRKALSCHVRAHLRQLGLSWSIRTSPIDLLKEVMLRREERKEPVQSGSTAAGKAPWSPQGSKRPPRESLPPRERAYNSPAMPVDYSMKDKSPQKKPAVSSLDATCELCGFDFENRKALASHCRAHLRQLGLYEWKADGATSPIETLSELIRKDPNKVAEITRRYRYGDLYIKKSQRSASMASTLTNADAAPSSIQSSSLLHHEHKVSRKDHSNRTARGVHAPQHGVSSGDENRHSHSRQLSRSGSIPAMLPKPPLTPLVTLVGKIYSLKCRFCDEVFHGPLSVQEKWITHLQKHILSLGYKGKEAPAPPPPPSPPAAASAPPAAPALVHPVAV</sequence>
<name>A0A146P4V2_FUNHE</name>
<dbReference type="Proteomes" id="UP000265000">
    <property type="component" value="Unplaced"/>
</dbReference>
<feature type="compositionally biased region" description="Polar residues" evidence="7">
    <location>
        <begin position="414"/>
        <end position="440"/>
    </location>
</feature>
<dbReference type="AlphaFoldDB" id="A0A146P4V2"/>
<feature type="domain" description="C2H2-type" evidence="8">
    <location>
        <begin position="444"/>
        <end position="466"/>
    </location>
</feature>
<feature type="region of interest" description="Disordered" evidence="7">
    <location>
        <begin position="225"/>
        <end position="262"/>
    </location>
</feature>
<evidence type="ECO:0000256" key="3">
    <source>
        <dbReference type="ARBA" id="ARBA00022771"/>
    </source>
</evidence>
<feature type="region of interest" description="Disordered" evidence="7">
    <location>
        <begin position="63"/>
        <end position="119"/>
    </location>
</feature>
<evidence type="ECO:0000256" key="2">
    <source>
        <dbReference type="ARBA" id="ARBA00022723"/>
    </source>
</evidence>
<reference evidence="9" key="1">
    <citation type="submission" date="2015-01" db="EMBL/GenBank/DDBJ databases">
        <title>EvidentialGene: Evidence-directed Construction of Complete mRNA Transcriptomes without Genomes.</title>
        <authorList>
            <person name="Gilbert D.G."/>
        </authorList>
    </citation>
    <scope>NUCLEOTIDE SEQUENCE</scope>
</reference>
<evidence type="ECO:0000313" key="9">
    <source>
        <dbReference type="EMBL" id="JAQ38991.1"/>
    </source>
</evidence>
<dbReference type="PANTHER" id="PTHR24396:SF29">
    <property type="entry name" value="PROTEIN WIZ ISOFORM X1"/>
    <property type="match status" value="1"/>
</dbReference>
<dbReference type="PROSITE" id="PS50157">
    <property type="entry name" value="ZINC_FINGER_C2H2_2"/>
    <property type="match status" value="4"/>
</dbReference>
<dbReference type="InterPro" id="IPR051643">
    <property type="entry name" value="Transcr_Reg_ZincFinger"/>
</dbReference>
<dbReference type="STRING" id="8078.ENSFHEP00000013537"/>
<protein>
    <submittedName>
        <fullName evidence="10">WIZ zinc finger a</fullName>
    </submittedName>
</protein>
<evidence type="ECO:0000256" key="6">
    <source>
        <dbReference type="PROSITE-ProRule" id="PRU00042"/>
    </source>
</evidence>
<feature type="region of interest" description="Disordered" evidence="7">
    <location>
        <begin position="646"/>
        <end position="703"/>
    </location>
</feature>
<keyword evidence="4" id="KW-0862">Zinc</keyword>
<feature type="compositionally biased region" description="Pro residues" evidence="7">
    <location>
        <begin position="760"/>
        <end position="769"/>
    </location>
</feature>
<evidence type="ECO:0000256" key="4">
    <source>
        <dbReference type="ARBA" id="ARBA00022833"/>
    </source>
</evidence>
<dbReference type="EMBL" id="GCES01147331">
    <property type="protein sequence ID" value="JAQ38991.1"/>
    <property type="molecule type" value="Transcribed_RNA"/>
</dbReference>
<dbReference type="InterPro" id="IPR036236">
    <property type="entry name" value="Znf_C2H2_sf"/>
</dbReference>
<organism evidence="9">
    <name type="scientific">Fundulus heteroclitus</name>
    <name type="common">Killifish</name>
    <name type="synonym">Mummichog</name>
    <dbReference type="NCBI Taxonomy" id="8078"/>
    <lineage>
        <taxon>Eukaryota</taxon>
        <taxon>Metazoa</taxon>
        <taxon>Chordata</taxon>
        <taxon>Craniata</taxon>
        <taxon>Vertebrata</taxon>
        <taxon>Euteleostomi</taxon>
        <taxon>Actinopterygii</taxon>
        <taxon>Neopterygii</taxon>
        <taxon>Teleostei</taxon>
        <taxon>Neoteleostei</taxon>
        <taxon>Acanthomorphata</taxon>
        <taxon>Ovalentaria</taxon>
        <taxon>Atherinomorphae</taxon>
        <taxon>Cyprinodontiformes</taxon>
        <taxon>Fundulidae</taxon>
        <taxon>Fundulus</taxon>
    </lineage>
</organism>
<feature type="domain" description="C2H2-type" evidence="8">
    <location>
        <begin position="557"/>
        <end position="579"/>
    </location>
</feature>
<feature type="region of interest" description="Disordered" evidence="7">
    <location>
        <begin position="494"/>
        <end position="550"/>
    </location>
</feature>
<dbReference type="Gene3D" id="3.30.160.60">
    <property type="entry name" value="Classic Zinc Finger"/>
    <property type="match status" value="1"/>
</dbReference>
<dbReference type="GO" id="GO:0000981">
    <property type="term" value="F:DNA-binding transcription factor activity, RNA polymerase II-specific"/>
    <property type="evidence" value="ECO:0007669"/>
    <property type="project" value="TreeGrafter"/>
</dbReference>
<evidence type="ECO:0000313" key="11">
    <source>
        <dbReference type="Proteomes" id="UP000265000"/>
    </source>
</evidence>
<keyword evidence="2" id="KW-0479">Metal-binding</keyword>
<dbReference type="InterPro" id="IPR013087">
    <property type="entry name" value="Znf_C2H2_type"/>
</dbReference>
<dbReference type="PROSITE" id="PS00028">
    <property type="entry name" value="ZINC_FINGER_C2H2_1"/>
    <property type="match status" value="5"/>
</dbReference>
<feature type="compositionally biased region" description="Basic and acidic residues" evidence="7">
    <location>
        <begin position="518"/>
        <end position="529"/>
    </location>
</feature>
<feature type="domain" description="C2H2-type" evidence="8">
    <location>
        <begin position="265"/>
        <end position="287"/>
    </location>
</feature>
<reference evidence="10" key="2">
    <citation type="submission" date="2025-05" db="UniProtKB">
        <authorList>
            <consortium name="Ensembl"/>
        </authorList>
    </citation>
    <scope>IDENTIFICATION</scope>
</reference>
<evidence type="ECO:0000259" key="8">
    <source>
        <dbReference type="PROSITE" id="PS50157"/>
    </source>
</evidence>
<dbReference type="PANTHER" id="PTHR24396">
    <property type="entry name" value="ZINC FINGER PROTEIN"/>
    <property type="match status" value="1"/>
</dbReference>
<evidence type="ECO:0000256" key="5">
    <source>
        <dbReference type="ARBA" id="ARBA00023242"/>
    </source>
</evidence>
<evidence type="ECO:0000313" key="10">
    <source>
        <dbReference type="Ensembl" id="ENSFHEP00000013537.1"/>
    </source>
</evidence>
<dbReference type="GeneTree" id="ENSGT00940000159979"/>
<dbReference type="SMART" id="SM00355">
    <property type="entry name" value="ZnF_C2H2"/>
    <property type="match status" value="6"/>
</dbReference>
<comment type="subcellular location">
    <subcellularLocation>
        <location evidence="1">Nucleus</location>
    </subcellularLocation>
</comment>
<dbReference type="Ensembl" id="ENSFHET00000032453.1">
    <property type="protein sequence ID" value="ENSFHEP00000013537.1"/>
    <property type="gene ID" value="ENSFHEG00000015036.1"/>
</dbReference>
<dbReference type="Pfam" id="PF23015">
    <property type="entry name" value="zf-WIZ"/>
    <property type="match status" value="1"/>
</dbReference>
<feature type="domain" description="C2H2-type" evidence="8">
    <location>
        <begin position="10"/>
        <end position="32"/>
    </location>
</feature>
<proteinExistence type="predicted"/>
<dbReference type="SUPFAM" id="SSF57667">
    <property type="entry name" value="beta-beta-alpha zinc fingers"/>
    <property type="match status" value="2"/>
</dbReference>
<evidence type="ECO:0000256" key="1">
    <source>
        <dbReference type="ARBA" id="ARBA00004123"/>
    </source>
</evidence>
<keyword evidence="5" id="KW-0539">Nucleus</keyword>
<feature type="compositionally biased region" description="Low complexity" evidence="7">
    <location>
        <begin position="321"/>
        <end position="333"/>
    </location>
</feature>
<keyword evidence="3 6" id="KW-0863">Zinc-finger</keyword>
<dbReference type="GeneID" id="105931484"/>
<accession>A0A146P4V2</accession>
<feature type="compositionally biased region" description="Pro residues" evidence="7">
    <location>
        <begin position="334"/>
        <end position="346"/>
    </location>
</feature>
<keyword evidence="11" id="KW-1185">Reference proteome</keyword>
<dbReference type="GO" id="GO:0005634">
    <property type="term" value="C:nucleus"/>
    <property type="evidence" value="ECO:0007669"/>
    <property type="project" value="UniProtKB-SubCell"/>
</dbReference>
<feature type="compositionally biased region" description="Low complexity" evidence="7">
    <location>
        <begin position="347"/>
        <end position="375"/>
    </location>
</feature>
<feature type="compositionally biased region" description="Polar residues" evidence="7">
    <location>
        <begin position="93"/>
        <end position="111"/>
    </location>
</feature>
<dbReference type="GO" id="GO:0000978">
    <property type="term" value="F:RNA polymerase II cis-regulatory region sequence-specific DNA binding"/>
    <property type="evidence" value="ECO:0007669"/>
    <property type="project" value="TreeGrafter"/>
</dbReference>
<feature type="region of interest" description="Disordered" evidence="7">
    <location>
        <begin position="756"/>
        <end position="778"/>
    </location>
</feature>
<dbReference type="OrthoDB" id="8963894at2759"/>
<dbReference type="GO" id="GO:0008270">
    <property type="term" value="F:zinc ion binding"/>
    <property type="evidence" value="ECO:0007669"/>
    <property type="project" value="UniProtKB-KW"/>
</dbReference>
<evidence type="ECO:0000256" key="7">
    <source>
        <dbReference type="SAM" id="MobiDB-lite"/>
    </source>
</evidence>